<accession>A0A150XW61</accession>
<dbReference type="InterPro" id="IPR004107">
    <property type="entry name" value="Integrase_SAM-like_N"/>
</dbReference>
<evidence type="ECO:0000259" key="6">
    <source>
        <dbReference type="PROSITE" id="PS51898"/>
    </source>
</evidence>
<dbReference type="InterPro" id="IPR011010">
    <property type="entry name" value="DNA_brk_join_enz"/>
</dbReference>
<dbReference type="OrthoDB" id="9801717at2"/>
<dbReference type="Gene3D" id="1.10.150.130">
    <property type="match status" value="1"/>
</dbReference>
<protein>
    <recommendedName>
        <fullName evidence="10">Integrase</fullName>
    </recommendedName>
</protein>
<evidence type="ECO:0000259" key="7">
    <source>
        <dbReference type="PROSITE" id="PS51900"/>
    </source>
</evidence>
<dbReference type="InterPro" id="IPR050090">
    <property type="entry name" value="Tyrosine_recombinase_XerCD"/>
</dbReference>
<dbReference type="EMBL" id="LRDB01000002">
    <property type="protein sequence ID" value="KYG82884.1"/>
    <property type="molecule type" value="Genomic_DNA"/>
</dbReference>
<dbReference type="GO" id="GO:0003677">
    <property type="term" value="F:DNA binding"/>
    <property type="evidence" value="ECO:0007669"/>
    <property type="project" value="UniProtKB-UniRule"/>
</dbReference>
<keyword evidence="9" id="KW-1185">Reference proteome</keyword>
<dbReference type="GO" id="GO:0015074">
    <property type="term" value="P:DNA integration"/>
    <property type="evidence" value="ECO:0007669"/>
    <property type="project" value="UniProtKB-KW"/>
</dbReference>
<dbReference type="PROSITE" id="PS51900">
    <property type="entry name" value="CB"/>
    <property type="match status" value="1"/>
</dbReference>
<dbReference type="Pfam" id="PF00589">
    <property type="entry name" value="Phage_integrase"/>
    <property type="match status" value="1"/>
</dbReference>
<feature type="domain" description="Tyr recombinase" evidence="6">
    <location>
        <begin position="103"/>
        <end position="275"/>
    </location>
</feature>
<evidence type="ECO:0000256" key="3">
    <source>
        <dbReference type="ARBA" id="ARBA00023125"/>
    </source>
</evidence>
<dbReference type="InterPro" id="IPR013762">
    <property type="entry name" value="Integrase-like_cat_sf"/>
</dbReference>
<dbReference type="SUPFAM" id="SSF56349">
    <property type="entry name" value="DNA breaking-rejoining enzymes"/>
    <property type="match status" value="1"/>
</dbReference>
<dbReference type="Proteomes" id="UP000075615">
    <property type="component" value="Unassembled WGS sequence"/>
</dbReference>
<evidence type="ECO:0000256" key="2">
    <source>
        <dbReference type="ARBA" id="ARBA00022908"/>
    </source>
</evidence>
<comment type="similarity">
    <text evidence="1">Belongs to the 'phage' integrase family.</text>
</comment>
<evidence type="ECO:0000256" key="1">
    <source>
        <dbReference type="ARBA" id="ARBA00008857"/>
    </source>
</evidence>
<evidence type="ECO:0000313" key="9">
    <source>
        <dbReference type="Proteomes" id="UP000075615"/>
    </source>
</evidence>
<dbReference type="STRING" id="296218.AWN68_12610"/>
<comment type="caution">
    <text evidence="8">The sequence shown here is derived from an EMBL/GenBank/DDBJ whole genome shotgun (WGS) entry which is preliminary data.</text>
</comment>
<dbReference type="PANTHER" id="PTHR30349:SF41">
    <property type="entry name" value="INTEGRASE_RECOMBINASE PROTEIN MJ0367-RELATED"/>
    <property type="match status" value="1"/>
</dbReference>
<sequence>MQNKSIKVPKEYLEQLERKRYSPNTISTYISLFEQFLSHFPQVSPETLRDEHVAKFQTYLVKTKKVATSTQNQYINAIKFYFEKVLGREKGYYQIDRPIQEFKLPKVLTEKEVIALLKTVTNLKHKAMLLMVYSSGLRAGELINLKINDIDSEKMRVYVRGGKGKKDRVSILSQKALDVLREYFKKYRPKEYLFEGQNGGIYTTSSLRRVFSNAIKNAKITKKVTLHSLRHSFATHLLESGVDIRYIQILLGHNSSQTTEIYTHITHKGWEKIQSPLDKIELNM</sequence>
<dbReference type="NCBIfam" id="NF040815">
    <property type="entry name" value="recomb_XerA_Arch"/>
    <property type="match status" value="1"/>
</dbReference>
<keyword evidence="4" id="KW-0233">DNA recombination</keyword>
<name>A0A150XW61_9BACT</name>
<gene>
    <name evidence="8" type="ORF">AWN68_12610</name>
</gene>
<dbReference type="Gene3D" id="1.10.443.10">
    <property type="entry name" value="Intergrase catalytic core"/>
    <property type="match status" value="1"/>
</dbReference>
<evidence type="ECO:0000256" key="4">
    <source>
        <dbReference type="ARBA" id="ARBA00023172"/>
    </source>
</evidence>
<dbReference type="GO" id="GO:0006310">
    <property type="term" value="P:DNA recombination"/>
    <property type="evidence" value="ECO:0007669"/>
    <property type="project" value="UniProtKB-KW"/>
</dbReference>
<evidence type="ECO:0000313" key="8">
    <source>
        <dbReference type="EMBL" id="KYG82884.1"/>
    </source>
</evidence>
<dbReference type="InterPro" id="IPR044068">
    <property type="entry name" value="CB"/>
</dbReference>
<dbReference type="PROSITE" id="PS51898">
    <property type="entry name" value="TYR_RECOMBINASE"/>
    <property type="match status" value="1"/>
</dbReference>
<organism evidence="8 9">
    <name type="scientific">Roseivirga echinicomitans</name>
    <dbReference type="NCBI Taxonomy" id="296218"/>
    <lineage>
        <taxon>Bacteria</taxon>
        <taxon>Pseudomonadati</taxon>
        <taxon>Bacteroidota</taxon>
        <taxon>Cytophagia</taxon>
        <taxon>Cytophagales</taxon>
        <taxon>Roseivirgaceae</taxon>
        <taxon>Roseivirga</taxon>
    </lineage>
</organism>
<proteinExistence type="inferred from homology"/>
<feature type="domain" description="Core-binding (CB)" evidence="7">
    <location>
        <begin position="3"/>
        <end position="86"/>
    </location>
</feature>
<dbReference type="AlphaFoldDB" id="A0A150XW61"/>
<keyword evidence="2" id="KW-0229">DNA integration</keyword>
<dbReference type="InterPro" id="IPR010998">
    <property type="entry name" value="Integrase_recombinase_N"/>
</dbReference>
<evidence type="ECO:0008006" key="10">
    <source>
        <dbReference type="Google" id="ProtNLM"/>
    </source>
</evidence>
<dbReference type="InterPro" id="IPR002104">
    <property type="entry name" value="Integrase_catalytic"/>
</dbReference>
<reference evidence="8 9" key="1">
    <citation type="submission" date="2016-01" db="EMBL/GenBank/DDBJ databases">
        <title>Genome sequencing of Roseivirga echinicomitans KMM 6058.</title>
        <authorList>
            <person name="Selvaratnam C."/>
            <person name="Thevarajoo S."/>
            <person name="Goh K.M."/>
            <person name="Ee R."/>
            <person name="Chan K.-G."/>
            <person name="Chong C.S."/>
        </authorList>
    </citation>
    <scope>NUCLEOTIDE SEQUENCE [LARGE SCALE GENOMIC DNA]</scope>
    <source>
        <strain evidence="8 9">KMM 6058</strain>
    </source>
</reference>
<dbReference type="Pfam" id="PF13495">
    <property type="entry name" value="Phage_int_SAM_4"/>
    <property type="match status" value="1"/>
</dbReference>
<dbReference type="PANTHER" id="PTHR30349">
    <property type="entry name" value="PHAGE INTEGRASE-RELATED"/>
    <property type="match status" value="1"/>
</dbReference>
<keyword evidence="3 5" id="KW-0238">DNA-binding</keyword>
<evidence type="ECO:0000256" key="5">
    <source>
        <dbReference type="PROSITE-ProRule" id="PRU01248"/>
    </source>
</evidence>